<feature type="region of interest" description="Disordered" evidence="1">
    <location>
        <begin position="1"/>
        <end position="23"/>
    </location>
</feature>
<reference evidence="2 3" key="1">
    <citation type="submission" date="2020-11" db="EMBL/GenBank/DDBJ databases">
        <title>Kefir isolates.</title>
        <authorList>
            <person name="Marcisauskas S."/>
            <person name="Kim Y."/>
            <person name="Blasche S."/>
        </authorList>
    </citation>
    <scope>NUCLEOTIDE SEQUENCE [LARGE SCALE GENOMIC DNA]</scope>
    <source>
        <strain evidence="2 3">OG2</strain>
    </source>
</reference>
<accession>A0A9P7BE42</accession>
<proteinExistence type="predicted"/>
<evidence type="ECO:0000256" key="1">
    <source>
        <dbReference type="SAM" id="MobiDB-lite"/>
    </source>
</evidence>
<feature type="compositionally biased region" description="Low complexity" evidence="1">
    <location>
        <begin position="92"/>
        <end position="133"/>
    </location>
</feature>
<dbReference type="EMBL" id="PUHR01000001">
    <property type="protein sequence ID" value="KAG0672615.1"/>
    <property type="molecule type" value="Genomic_DNA"/>
</dbReference>
<feature type="compositionally biased region" description="Low complexity" evidence="1">
    <location>
        <begin position="187"/>
        <end position="201"/>
    </location>
</feature>
<comment type="caution">
    <text evidence="2">The sequence shown here is derived from an EMBL/GenBank/DDBJ whole genome shotgun (WGS) entry which is preliminary data.</text>
</comment>
<feature type="compositionally biased region" description="Low complexity" evidence="1">
    <location>
        <begin position="144"/>
        <end position="180"/>
    </location>
</feature>
<evidence type="ECO:0000313" key="3">
    <source>
        <dbReference type="Proteomes" id="UP000750334"/>
    </source>
</evidence>
<dbReference type="AlphaFoldDB" id="A0A9P7BE42"/>
<gene>
    <name evidence="2" type="primary">RMD9_1</name>
    <name evidence="2" type="ORF">C6P45_000046</name>
</gene>
<sequence length="827" mass="94616">MFKFAQQSQPLKGKLPGQFIPNTGKHSYNPHMVRFNSQMPMDSQQNEIPHQPHPQHPFPMKMNHNDPNNMQFQMNQMAQMNMGHIPMNSNSQVFQQQQQPLSQSPSPSPSQQMQFHNGNNNNRGSNSPAPNRNSYNGPQKHNGRNNNRPYNNASNNNSSSSIHSNSSYNPMSMNNNNGNGKQRSYMKNNNNNNNKGNNKNNTISPDSPWYQKVTAFEECVSQTLYMSQTPRRKNIKHRSEHPNSNANPMFWDSIGRAMGLYHDLINTPELNSDRVSKLVHLLHNGLRANRNQLTRMNKKPDYDSQSFHKEMTNYLCKSLREISEDVLNSKVELNEYGAMHLITAFKELLLFEEAVQIWKSAINGINSYTSNIFLNPRVVGVILPILYDNGVSYPEIQQLYEKSSSMINYFHPNLSVGMIRASLSANENEMALKLFQKLCQESTEMKYGYLIETHLSFIGECKDLNVAQTFFDKALNDEMPYKIDLQVSYVKSFLRNIWNQTHDFNHIYQIWYKSSLHYGRHVNHGISSSLNDTFFDIFFENFANNKEQGFMTLQNLINTYKNIKNIDEPFFNIILAKCTIWHDREILEYIDKSYELFNIPKTIVAYRILLKSMGSVDDTSNEEILQRWIDLIKKSDEIGQKFIANADWAALRDATVTWTQSHRDNGVPLTQDTVSESKASSVAPTRSGTPTPKNNMETVNVGDVDFYSHPAFQALNASGAFDEFTNYNASTPSTTVASSPGTANEEPLLRSLSHEKEGVAVDSRMILYLKIVKRYSPYCRDSRQLARLTTGTAVKYSVLQEVLNQFQSLNVNRITVPKLVNLKPSCA</sequence>
<feature type="region of interest" description="Disordered" evidence="1">
    <location>
        <begin position="92"/>
        <end position="206"/>
    </location>
</feature>
<organism evidence="2 3">
    <name type="scientific">Maudiozyma exigua</name>
    <name type="common">Yeast</name>
    <name type="synonym">Kazachstania exigua</name>
    <dbReference type="NCBI Taxonomy" id="34358"/>
    <lineage>
        <taxon>Eukaryota</taxon>
        <taxon>Fungi</taxon>
        <taxon>Dikarya</taxon>
        <taxon>Ascomycota</taxon>
        <taxon>Saccharomycotina</taxon>
        <taxon>Saccharomycetes</taxon>
        <taxon>Saccharomycetales</taxon>
        <taxon>Saccharomycetaceae</taxon>
        <taxon>Maudiozyma</taxon>
    </lineage>
</organism>
<keyword evidence="3" id="KW-1185">Reference proteome</keyword>
<protein>
    <submittedName>
        <fullName evidence="2">Protein rmd9, mitochondrial</fullName>
    </submittedName>
</protein>
<feature type="region of interest" description="Disordered" evidence="1">
    <location>
        <begin position="662"/>
        <end position="697"/>
    </location>
</feature>
<evidence type="ECO:0000313" key="2">
    <source>
        <dbReference type="EMBL" id="KAG0672615.1"/>
    </source>
</evidence>
<dbReference type="Proteomes" id="UP000750334">
    <property type="component" value="Unassembled WGS sequence"/>
</dbReference>
<feature type="compositionally biased region" description="Polar residues" evidence="1">
    <location>
        <begin position="668"/>
        <end position="697"/>
    </location>
</feature>
<dbReference type="OrthoDB" id="4081443at2759"/>
<feature type="compositionally biased region" description="Polar residues" evidence="1">
    <location>
        <begin position="1"/>
        <end position="10"/>
    </location>
</feature>
<name>A0A9P7BE42_MAUEX</name>